<dbReference type="InterPro" id="IPR001647">
    <property type="entry name" value="HTH_TetR"/>
</dbReference>
<feature type="DNA-binding region" description="H-T-H motif" evidence="2">
    <location>
        <begin position="31"/>
        <end position="50"/>
    </location>
</feature>
<dbReference type="RefSeq" id="WP_057823472.1">
    <property type="nucleotide sequence ID" value="NZ_AZEA01000002.1"/>
</dbReference>
<dbReference type="Pfam" id="PF00440">
    <property type="entry name" value="TetR_N"/>
    <property type="match status" value="1"/>
</dbReference>
<evidence type="ECO:0000313" key="4">
    <source>
        <dbReference type="EMBL" id="KRK89585.1"/>
    </source>
</evidence>
<accession>A0A0R1L9D0</accession>
<dbReference type="SUPFAM" id="SSF46689">
    <property type="entry name" value="Homeodomain-like"/>
    <property type="match status" value="1"/>
</dbReference>
<dbReference type="Proteomes" id="UP000051581">
    <property type="component" value="Unassembled WGS sequence"/>
</dbReference>
<proteinExistence type="predicted"/>
<dbReference type="PRINTS" id="PR00455">
    <property type="entry name" value="HTHTETR"/>
</dbReference>
<dbReference type="Gene3D" id="1.10.357.10">
    <property type="entry name" value="Tetracycline Repressor, domain 2"/>
    <property type="match status" value="1"/>
</dbReference>
<keyword evidence="1 2" id="KW-0238">DNA-binding</keyword>
<organism evidence="4 5">
    <name type="scientific">Lentilactobacillus sunkii DSM 19904</name>
    <dbReference type="NCBI Taxonomy" id="1423808"/>
    <lineage>
        <taxon>Bacteria</taxon>
        <taxon>Bacillati</taxon>
        <taxon>Bacillota</taxon>
        <taxon>Bacilli</taxon>
        <taxon>Lactobacillales</taxon>
        <taxon>Lactobacillaceae</taxon>
        <taxon>Lentilactobacillus</taxon>
    </lineage>
</organism>
<dbReference type="InterPro" id="IPR050624">
    <property type="entry name" value="HTH-type_Tx_Regulator"/>
</dbReference>
<evidence type="ECO:0000259" key="3">
    <source>
        <dbReference type="PROSITE" id="PS50977"/>
    </source>
</evidence>
<protein>
    <recommendedName>
        <fullName evidence="3">HTH tetR-type domain-containing protein</fullName>
    </recommendedName>
</protein>
<evidence type="ECO:0000313" key="5">
    <source>
        <dbReference type="Proteomes" id="UP000051581"/>
    </source>
</evidence>
<reference evidence="4 5" key="1">
    <citation type="journal article" date="2015" name="Genome Announc.">
        <title>Expanding the biotechnology potential of lactobacilli through comparative genomics of 213 strains and associated genera.</title>
        <authorList>
            <person name="Sun Z."/>
            <person name="Harris H.M."/>
            <person name="McCann A."/>
            <person name="Guo C."/>
            <person name="Argimon S."/>
            <person name="Zhang W."/>
            <person name="Yang X."/>
            <person name="Jeffery I.B."/>
            <person name="Cooney J.C."/>
            <person name="Kagawa T.F."/>
            <person name="Liu W."/>
            <person name="Song Y."/>
            <person name="Salvetti E."/>
            <person name="Wrobel A."/>
            <person name="Rasinkangas P."/>
            <person name="Parkhill J."/>
            <person name="Rea M.C."/>
            <person name="O'Sullivan O."/>
            <person name="Ritari J."/>
            <person name="Douillard F.P."/>
            <person name="Paul Ross R."/>
            <person name="Yang R."/>
            <person name="Briner A.E."/>
            <person name="Felis G.E."/>
            <person name="de Vos W.M."/>
            <person name="Barrangou R."/>
            <person name="Klaenhammer T.R."/>
            <person name="Caufield P.W."/>
            <person name="Cui Y."/>
            <person name="Zhang H."/>
            <person name="O'Toole P.W."/>
        </authorList>
    </citation>
    <scope>NUCLEOTIDE SEQUENCE [LARGE SCALE GENOMIC DNA]</scope>
    <source>
        <strain evidence="4 5">DSM 19904</strain>
    </source>
</reference>
<dbReference type="InterPro" id="IPR009057">
    <property type="entry name" value="Homeodomain-like_sf"/>
</dbReference>
<dbReference type="EMBL" id="AZEA01000002">
    <property type="protein sequence ID" value="KRK89585.1"/>
    <property type="molecule type" value="Genomic_DNA"/>
</dbReference>
<keyword evidence="5" id="KW-1185">Reference proteome</keyword>
<dbReference type="AlphaFoldDB" id="A0A0R1L9D0"/>
<dbReference type="GO" id="GO:0003677">
    <property type="term" value="F:DNA binding"/>
    <property type="evidence" value="ECO:0007669"/>
    <property type="project" value="UniProtKB-UniRule"/>
</dbReference>
<evidence type="ECO:0000256" key="2">
    <source>
        <dbReference type="PROSITE-ProRule" id="PRU00335"/>
    </source>
</evidence>
<dbReference type="PROSITE" id="PS50977">
    <property type="entry name" value="HTH_TETR_2"/>
    <property type="match status" value="1"/>
</dbReference>
<evidence type="ECO:0000256" key="1">
    <source>
        <dbReference type="ARBA" id="ARBA00023125"/>
    </source>
</evidence>
<gene>
    <name evidence="4" type="ORF">FD17_GL001174</name>
</gene>
<sequence>MKKTKDNQNLRVEILSATENLFIQHGYSAVTYSQIAKEVGISKSLLQYYFPKKSLLLEQIMYANFNQWIASIPVEETYAKLATFLMMFFKFISQNPQIHKFIIEIIENNELFDIFINYFQKWLTKHDLLTGNQSKIRSALLFALSGGLQLYRFKDNLKLPINRITSTIMTSFLSMLDVPASLIKNTLTIATDTFDQLSSTTWEFTTDFKQAD</sequence>
<name>A0A0R1L9D0_9LACO</name>
<dbReference type="OrthoDB" id="9815924at2"/>
<dbReference type="PATRIC" id="fig|1423808.3.peg.1186"/>
<dbReference type="PANTHER" id="PTHR43479:SF11">
    <property type="entry name" value="ACREF_ENVCD OPERON REPRESSOR-RELATED"/>
    <property type="match status" value="1"/>
</dbReference>
<comment type="caution">
    <text evidence="4">The sequence shown here is derived from an EMBL/GenBank/DDBJ whole genome shotgun (WGS) entry which is preliminary data.</text>
</comment>
<feature type="domain" description="HTH tetR-type" evidence="3">
    <location>
        <begin position="8"/>
        <end position="68"/>
    </location>
</feature>
<dbReference type="PANTHER" id="PTHR43479">
    <property type="entry name" value="ACREF/ENVCD OPERON REPRESSOR-RELATED"/>
    <property type="match status" value="1"/>
</dbReference>